<dbReference type="Pfam" id="PF20704">
    <property type="entry name" value="KH_NucS_shadow"/>
    <property type="match status" value="1"/>
</dbReference>
<name>A0A6M8BAN4_9CYAN</name>
<dbReference type="EMBL" id="CP053661">
    <property type="protein sequence ID" value="QKD83112.1"/>
    <property type="molecule type" value="Genomic_DNA"/>
</dbReference>
<dbReference type="AlphaFoldDB" id="A0A6M8BAN4"/>
<keyword evidence="2" id="KW-1185">Reference proteome</keyword>
<sequence>MSLTVSPDLIQQAQTGDIDEAAFVQTIRESLPYAWQIVEKLAHQIHRGGKAWDHYAVVPPSEQARGQLLRLVGGDAIRGAVERHFKVKLAFQNCHNLAAFRLDFLDSPEYRDFVSIRSQILNQTPKLKDC</sequence>
<gene>
    <name evidence="1" type="ORF">HPC62_13745</name>
</gene>
<proteinExistence type="predicted"/>
<organism evidence="1 2">
    <name type="scientific">Thermoleptolyngbya sichuanensis A183</name>
    <dbReference type="NCBI Taxonomy" id="2737172"/>
    <lineage>
        <taxon>Bacteria</taxon>
        <taxon>Bacillati</taxon>
        <taxon>Cyanobacteriota</taxon>
        <taxon>Cyanophyceae</taxon>
        <taxon>Oculatellales</taxon>
        <taxon>Oculatellaceae</taxon>
        <taxon>Thermoleptolyngbya</taxon>
        <taxon>Thermoleptolyngbya sichuanensis</taxon>
    </lineage>
</organism>
<reference evidence="1 2" key="1">
    <citation type="submission" date="2020-05" db="EMBL/GenBank/DDBJ databases">
        <title>Complete genome sequence of of a novel Thermoleptolyngbya strain isolated from hot springs of Ganzi, Sichuan China.</title>
        <authorList>
            <person name="Tang J."/>
            <person name="Daroch M."/>
            <person name="Li L."/>
            <person name="Waleron K."/>
            <person name="Waleron M."/>
            <person name="Waleron M."/>
        </authorList>
    </citation>
    <scope>NUCLEOTIDE SEQUENCE [LARGE SCALE GENOMIC DNA]</scope>
    <source>
        <strain evidence="1 2">PKUAC-SCTA183</strain>
    </source>
</reference>
<dbReference type="Proteomes" id="UP000505210">
    <property type="component" value="Chromosome"/>
</dbReference>
<evidence type="ECO:0000313" key="2">
    <source>
        <dbReference type="Proteomes" id="UP000505210"/>
    </source>
</evidence>
<dbReference type="NCBIfam" id="NF040488">
    <property type="entry name" value="SCO5389_fam"/>
    <property type="match status" value="1"/>
</dbReference>
<dbReference type="KEGG" id="theu:HPC62_13745"/>
<accession>A0A6M8BAN4</accession>
<dbReference type="RefSeq" id="WP_172356544.1">
    <property type="nucleotide sequence ID" value="NZ_CP053661.1"/>
</dbReference>
<protein>
    <submittedName>
        <fullName evidence="1">Uncharacterized protein</fullName>
    </submittedName>
</protein>
<evidence type="ECO:0000313" key="1">
    <source>
        <dbReference type="EMBL" id="QKD83112.1"/>
    </source>
</evidence>